<evidence type="ECO:0000256" key="2">
    <source>
        <dbReference type="ARBA" id="ARBA00022803"/>
    </source>
</evidence>
<accession>A0A8T2SCU5</accession>
<evidence type="ECO:0000313" key="4">
    <source>
        <dbReference type="EMBL" id="KAH7315247.1"/>
    </source>
</evidence>
<keyword evidence="3" id="KW-0732">Signal</keyword>
<feature type="signal peptide" evidence="3">
    <location>
        <begin position="1"/>
        <end position="23"/>
    </location>
</feature>
<dbReference type="InterPro" id="IPR011990">
    <property type="entry name" value="TPR-like_helical_dom_sf"/>
</dbReference>
<comment type="caution">
    <text evidence="4">The sequence shown here is derived from an EMBL/GenBank/DDBJ whole genome shotgun (WGS) entry which is preliminary data.</text>
</comment>
<evidence type="ECO:0000256" key="3">
    <source>
        <dbReference type="SAM" id="SignalP"/>
    </source>
</evidence>
<dbReference type="Pfam" id="PF13432">
    <property type="entry name" value="TPR_16"/>
    <property type="match status" value="1"/>
</dbReference>
<dbReference type="InterPro" id="IPR050498">
    <property type="entry name" value="Ycf3"/>
</dbReference>
<keyword evidence="2" id="KW-0802">TPR repeat</keyword>
<dbReference type="SUPFAM" id="SSF48452">
    <property type="entry name" value="TPR-like"/>
    <property type="match status" value="1"/>
</dbReference>
<dbReference type="OrthoDB" id="1893133at2759"/>
<evidence type="ECO:0000313" key="5">
    <source>
        <dbReference type="Proteomes" id="UP000825935"/>
    </source>
</evidence>
<dbReference type="SMART" id="SM00028">
    <property type="entry name" value="TPR"/>
    <property type="match status" value="3"/>
</dbReference>
<protein>
    <submittedName>
        <fullName evidence="4">Uncharacterized protein</fullName>
    </submittedName>
</protein>
<organism evidence="4 5">
    <name type="scientific">Ceratopteris richardii</name>
    <name type="common">Triangle waterfern</name>
    <dbReference type="NCBI Taxonomy" id="49495"/>
    <lineage>
        <taxon>Eukaryota</taxon>
        <taxon>Viridiplantae</taxon>
        <taxon>Streptophyta</taxon>
        <taxon>Embryophyta</taxon>
        <taxon>Tracheophyta</taxon>
        <taxon>Polypodiopsida</taxon>
        <taxon>Polypodiidae</taxon>
        <taxon>Polypodiales</taxon>
        <taxon>Pteridineae</taxon>
        <taxon>Pteridaceae</taxon>
        <taxon>Parkerioideae</taxon>
        <taxon>Ceratopteris</taxon>
    </lineage>
</organism>
<dbReference type="AlphaFoldDB" id="A0A8T2SCU5"/>
<keyword evidence="5" id="KW-1185">Reference proteome</keyword>
<proteinExistence type="predicted"/>
<dbReference type="Gene3D" id="1.25.40.10">
    <property type="entry name" value="Tetratricopeptide repeat domain"/>
    <property type="match status" value="1"/>
</dbReference>
<gene>
    <name evidence="4" type="ORF">KP509_21G041300</name>
</gene>
<sequence length="212" mass="23001">MGSFILQLIASVAGLCVVWFAQSMGKKFLGPPGDPAKRKAKARLHFSKAAQLLEKSHSSAGTPEAISLAKEADTEIDKAIALEPSDVSFHMLKSYALEQQGSLSGAIESLSAALSIDGADTVLTSPEMCDALFRRANLLLSTSKGRRNVDAAMSDLQRCIEISPQNPKILCKLGLCHEKNKSFADAERIYERVLLLDFKSQEARAGLKRLRP</sequence>
<dbReference type="PANTHER" id="PTHR44858">
    <property type="entry name" value="TETRATRICOPEPTIDE REPEAT PROTEIN 6"/>
    <property type="match status" value="1"/>
</dbReference>
<dbReference type="Pfam" id="PF14559">
    <property type="entry name" value="TPR_19"/>
    <property type="match status" value="1"/>
</dbReference>
<name>A0A8T2SCU5_CERRI</name>
<dbReference type="InterPro" id="IPR019734">
    <property type="entry name" value="TPR_rpt"/>
</dbReference>
<dbReference type="EMBL" id="CM035426">
    <property type="protein sequence ID" value="KAH7315247.1"/>
    <property type="molecule type" value="Genomic_DNA"/>
</dbReference>
<feature type="chain" id="PRO_5035927066" evidence="3">
    <location>
        <begin position="24"/>
        <end position="212"/>
    </location>
</feature>
<reference evidence="4" key="1">
    <citation type="submission" date="2021-08" db="EMBL/GenBank/DDBJ databases">
        <title>WGS assembly of Ceratopteris richardii.</title>
        <authorList>
            <person name="Marchant D.B."/>
            <person name="Chen G."/>
            <person name="Jenkins J."/>
            <person name="Shu S."/>
            <person name="Leebens-Mack J."/>
            <person name="Grimwood J."/>
            <person name="Schmutz J."/>
            <person name="Soltis P."/>
            <person name="Soltis D."/>
            <person name="Chen Z.-H."/>
        </authorList>
    </citation>
    <scope>NUCLEOTIDE SEQUENCE</scope>
    <source>
        <strain evidence="4">Whitten #5841</strain>
        <tissue evidence="4">Leaf</tissue>
    </source>
</reference>
<dbReference type="Proteomes" id="UP000825935">
    <property type="component" value="Chromosome 21"/>
</dbReference>
<keyword evidence="1" id="KW-0677">Repeat</keyword>
<dbReference type="OMA" id="YEWKGMK"/>
<dbReference type="PANTHER" id="PTHR44858:SF1">
    <property type="entry name" value="UDP-N-ACETYLGLUCOSAMINE--PEPTIDE N-ACETYLGLUCOSAMINYLTRANSFERASE SPINDLY-RELATED"/>
    <property type="match status" value="1"/>
</dbReference>
<evidence type="ECO:0000256" key="1">
    <source>
        <dbReference type="ARBA" id="ARBA00022737"/>
    </source>
</evidence>